<feature type="region of interest" description="Disordered" evidence="1">
    <location>
        <begin position="386"/>
        <end position="406"/>
    </location>
</feature>
<dbReference type="EMBL" id="JACOPF010000001">
    <property type="protein sequence ID" value="MBC5688765.1"/>
    <property type="molecule type" value="Genomic_DNA"/>
</dbReference>
<keyword evidence="2" id="KW-0472">Membrane</keyword>
<feature type="compositionally biased region" description="Basic and acidic residues" evidence="1">
    <location>
        <begin position="242"/>
        <end position="264"/>
    </location>
</feature>
<evidence type="ECO:0000256" key="1">
    <source>
        <dbReference type="SAM" id="MobiDB-lite"/>
    </source>
</evidence>
<keyword evidence="4" id="KW-1185">Reference proteome</keyword>
<proteinExistence type="predicted"/>
<dbReference type="AlphaFoldDB" id="A0A923LHC4"/>
<gene>
    <name evidence="3" type="ORF">H8S37_07490</name>
</gene>
<keyword evidence="2" id="KW-0812">Transmembrane</keyword>
<evidence type="ECO:0000313" key="4">
    <source>
        <dbReference type="Proteomes" id="UP000652477"/>
    </source>
</evidence>
<comment type="caution">
    <text evidence="3">The sequence shown here is derived from an EMBL/GenBank/DDBJ whole genome shotgun (WGS) entry which is preliminary data.</text>
</comment>
<evidence type="ECO:0000313" key="3">
    <source>
        <dbReference type="EMBL" id="MBC5688765.1"/>
    </source>
</evidence>
<sequence length="406" mass="46701">MRIADSQREKKLNKEQAYEVFRFIEYGTQCRQSLDCVQGILLIYYLKEYPRVEKDCLFKWFRQLCHLMEQYQRCKRGRCYRYLNPYSILVAKENLLLLDLESPENEAVLKCMQKRAVNEHFVKPVFERKISQAVQADLFCTGRTMQFILSYAQVYPALTRREEHMLEKVIQKCLGESGRSFEDFFQVQKALPELKERRNRGKRKGVLYGSIIVFVLTAGIGIAAASRKDAGQTPPINTGGESAKRSEKEVSKAEKAKEKDRQEGTAEADIFGLREESEEGMDFIIESLQEELLLNTAAGNQEVITRGKELEAEILRCLAAAYEREEMEKEAADAYGRLCEIEEQAERIEAAGIKKMKLEAGQGQYARAVLTGEELIERLGESEAVEELMEEYKKQEENEGGEKNEE</sequence>
<protein>
    <submittedName>
        <fullName evidence="3">Uncharacterized protein</fullName>
    </submittedName>
</protein>
<feature type="transmembrane region" description="Helical" evidence="2">
    <location>
        <begin position="205"/>
        <end position="225"/>
    </location>
</feature>
<feature type="region of interest" description="Disordered" evidence="1">
    <location>
        <begin position="227"/>
        <end position="272"/>
    </location>
</feature>
<evidence type="ECO:0000256" key="2">
    <source>
        <dbReference type="SAM" id="Phobius"/>
    </source>
</evidence>
<reference evidence="3" key="1">
    <citation type="submission" date="2020-08" db="EMBL/GenBank/DDBJ databases">
        <title>Genome public.</title>
        <authorList>
            <person name="Liu C."/>
            <person name="Sun Q."/>
        </authorList>
    </citation>
    <scope>NUCLEOTIDE SEQUENCE</scope>
    <source>
        <strain evidence="3">NSJ-55</strain>
    </source>
</reference>
<accession>A0A923LHC4</accession>
<name>A0A923LHC4_9FIRM</name>
<dbReference type="Proteomes" id="UP000652477">
    <property type="component" value="Unassembled WGS sequence"/>
</dbReference>
<feature type="compositionally biased region" description="Basic and acidic residues" evidence="1">
    <location>
        <begin position="390"/>
        <end position="406"/>
    </location>
</feature>
<keyword evidence="2" id="KW-1133">Transmembrane helix</keyword>
<organism evidence="3 4">
    <name type="scientific">Mediterraneibacter hominis</name>
    <dbReference type="NCBI Taxonomy" id="2763054"/>
    <lineage>
        <taxon>Bacteria</taxon>
        <taxon>Bacillati</taxon>
        <taxon>Bacillota</taxon>
        <taxon>Clostridia</taxon>
        <taxon>Lachnospirales</taxon>
        <taxon>Lachnospiraceae</taxon>
        <taxon>Mediterraneibacter</taxon>
    </lineage>
</organism>